<proteinExistence type="predicted"/>
<dbReference type="Proteomes" id="UP001589792">
    <property type="component" value="Unassembled WGS sequence"/>
</dbReference>
<protein>
    <submittedName>
        <fullName evidence="1">DUF1993 family protein</fullName>
    </submittedName>
</protein>
<dbReference type="EMBL" id="JBHLXG010000003">
    <property type="protein sequence ID" value="MFC0225169.1"/>
    <property type="molecule type" value="Genomic_DNA"/>
</dbReference>
<evidence type="ECO:0000313" key="1">
    <source>
        <dbReference type="EMBL" id="MFC0225169.1"/>
    </source>
</evidence>
<reference evidence="1 2" key="1">
    <citation type="submission" date="2024-09" db="EMBL/GenBank/DDBJ databases">
        <authorList>
            <person name="Sun Q."/>
            <person name="Mori K."/>
        </authorList>
    </citation>
    <scope>NUCLEOTIDE SEQUENCE [LARGE SCALE GENOMIC DNA]</scope>
    <source>
        <strain evidence="1 2">CCM 8626</strain>
    </source>
</reference>
<dbReference type="PANTHER" id="PTHR36922:SF1">
    <property type="entry name" value="DUF1993 DOMAIN-CONTAINING PROTEIN"/>
    <property type="match status" value="1"/>
</dbReference>
<dbReference type="PANTHER" id="PTHR36922">
    <property type="entry name" value="BLL2446 PROTEIN"/>
    <property type="match status" value="1"/>
</dbReference>
<dbReference type="InterPro" id="IPR018531">
    <property type="entry name" value="DUF1993"/>
</dbReference>
<dbReference type="SUPFAM" id="SSF109854">
    <property type="entry name" value="DinB/YfiT-like putative metalloenzymes"/>
    <property type="match status" value="1"/>
</dbReference>
<organism evidence="1 2">
    <name type="scientific">Serratia aquatilis</name>
    <dbReference type="NCBI Taxonomy" id="1737515"/>
    <lineage>
        <taxon>Bacteria</taxon>
        <taxon>Pseudomonadati</taxon>
        <taxon>Pseudomonadota</taxon>
        <taxon>Gammaproteobacteria</taxon>
        <taxon>Enterobacterales</taxon>
        <taxon>Yersiniaceae</taxon>
        <taxon>Serratia</taxon>
    </lineage>
</organism>
<dbReference type="InterPro" id="IPR034660">
    <property type="entry name" value="DinB/YfiT-like"/>
</dbReference>
<comment type="caution">
    <text evidence="1">The sequence shown here is derived from an EMBL/GenBank/DDBJ whole genome shotgun (WGS) entry which is preliminary data.</text>
</comment>
<sequence length="168" mass="18947">MSLSIYAHSPLQFVRGLQILSGLLLKGEQFLLEKQLAESVLLEARLAPDMFPLLRQVQIVSDTAKGAVARLTGQEIPPMPDDETSFAQLYQRIDKTIAYVQRFQPTDFAEAEGRKIVLTSKMRDLDFTAESFLLTFAIPNFYFHLTTAYNILRNQGVELGKMDYLGAV</sequence>
<keyword evidence="2" id="KW-1185">Reference proteome</keyword>
<dbReference type="Pfam" id="PF09351">
    <property type="entry name" value="DUF1993"/>
    <property type="match status" value="1"/>
</dbReference>
<dbReference type="Gene3D" id="1.20.120.450">
    <property type="entry name" value="dinb family like domain"/>
    <property type="match status" value="1"/>
</dbReference>
<gene>
    <name evidence="1" type="ORF">ACFFJ3_01350</name>
</gene>
<evidence type="ECO:0000313" key="2">
    <source>
        <dbReference type="Proteomes" id="UP001589792"/>
    </source>
</evidence>
<name>A0ABV6E844_9GAMM</name>
<dbReference type="RefSeq" id="WP_380672233.1">
    <property type="nucleotide sequence ID" value="NZ_CP173186.1"/>
</dbReference>
<accession>A0ABV6E844</accession>